<proteinExistence type="inferred from homology"/>
<keyword evidence="4" id="KW-1003">Cell membrane</keyword>
<evidence type="ECO:0000256" key="3">
    <source>
        <dbReference type="ARBA" id="ARBA00010217"/>
    </source>
</evidence>
<evidence type="ECO:0000256" key="18">
    <source>
        <dbReference type="PROSITE-ProRule" id="PRU10141"/>
    </source>
</evidence>
<dbReference type="AlphaFoldDB" id="A0AAV5K5P1"/>
<dbReference type="SMART" id="SM00220">
    <property type="entry name" value="S_TKc"/>
    <property type="match status" value="1"/>
</dbReference>
<dbReference type="InterPro" id="IPR001245">
    <property type="entry name" value="Ser-Thr/Tyr_kinase_cat_dom"/>
</dbReference>
<dbReference type="InterPro" id="IPR038408">
    <property type="entry name" value="GNK2_sf"/>
</dbReference>
<dbReference type="GO" id="GO:0005524">
    <property type="term" value="F:ATP binding"/>
    <property type="evidence" value="ECO:0007669"/>
    <property type="project" value="UniProtKB-UniRule"/>
</dbReference>
<dbReference type="EMBL" id="BPVZ01000052">
    <property type="protein sequence ID" value="GKV19292.1"/>
    <property type="molecule type" value="Genomic_DNA"/>
</dbReference>
<name>A0AAV5K5P1_9ROSI</name>
<evidence type="ECO:0008006" key="25">
    <source>
        <dbReference type="Google" id="ProtNLM"/>
    </source>
</evidence>
<dbReference type="GO" id="GO:0005886">
    <property type="term" value="C:plasma membrane"/>
    <property type="evidence" value="ECO:0007669"/>
    <property type="project" value="UniProtKB-SubCell"/>
</dbReference>
<dbReference type="FunFam" id="3.30.200.20:FF:000727">
    <property type="entry name" value="Cysteine-rich RLK (RECEPTOR-like protein kinase) 23"/>
    <property type="match status" value="1"/>
</dbReference>
<dbReference type="PROSITE" id="PS50011">
    <property type="entry name" value="PROTEIN_KINASE_DOM"/>
    <property type="match status" value="1"/>
</dbReference>
<keyword evidence="15 20" id="KW-0472">Membrane</keyword>
<dbReference type="InterPro" id="IPR000719">
    <property type="entry name" value="Prot_kinase_dom"/>
</dbReference>
<protein>
    <recommendedName>
        <fullName evidence="25">Cysteine-rich receptor-like protein kinase 25</fullName>
    </recommendedName>
</protein>
<feature type="region of interest" description="Disordered" evidence="19">
    <location>
        <begin position="256"/>
        <end position="277"/>
    </location>
</feature>
<dbReference type="PANTHER" id="PTHR27002">
    <property type="entry name" value="RECEPTOR-LIKE SERINE/THREONINE-PROTEIN KINASE SD1-8"/>
    <property type="match status" value="1"/>
</dbReference>
<keyword evidence="7 20" id="KW-0812">Transmembrane</keyword>
<dbReference type="InterPro" id="IPR011009">
    <property type="entry name" value="Kinase-like_dom_sf"/>
</dbReference>
<evidence type="ECO:0000256" key="17">
    <source>
        <dbReference type="ARBA" id="ARBA00023180"/>
    </source>
</evidence>
<dbReference type="GO" id="GO:0030246">
    <property type="term" value="F:carbohydrate binding"/>
    <property type="evidence" value="ECO:0007669"/>
    <property type="project" value="UniProtKB-KW"/>
</dbReference>
<comment type="similarity">
    <text evidence="3">In the C-terminal section; belongs to the protein kinase superfamily. Ser/Thr protein kinase family.</text>
</comment>
<evidence type="ECO:0000256" key="19">
    <source>
        <dbReference type="SAM" id="MobiDB-lite"/>
    </source>
</evidence>
<dbReference type="GO" id="GO:0004674">
    <property type="term" value="F:protein serine/threonine kinase activity"/>
    <property type="evidence" value="ECO:0007669"/>
    <property type="project" value="UniProtKB-KW"/>
</dbReference>
<keyword evidence="13 18" id="KW-0067">ATP-binding</keyword>
<comment type="similarity">
    <text evidence="2">In the N-terminal section; belongs to the leguminous lectin family.</text>
</comment>
<feature type="compositionally biased region" description="Pro residues" evidence="19">
    <location>
        <begin position="261"/>
        <end position="274"/>
    </location>
</feature>
<keyword evidence="9" id="KW-0430">Lectin</keyword>
<evidence type="ECO:0000256" key="4">
    <source>
        <dbReference type="ARBA" id="ARBA00022475"/>
    </source>
</evidence>
<keyword evidence="17" id="KW-0325">Glycoprotein</keyword>
<dbReference type="CDD" id="cd23509">
    <property type="entry name" value="Gnk2-like"/>
    <property type="match status" value="2"/>
</dbReference>
<dbReference type="Pfam" id="PF01657">
    <property type="entry name" value="Stress-antifung"/>
    <property type="match status" value="2"/>
</dbReference>
<organism evidence="23 24">
    <name type="scientific">Rubroshorea leprosula</name>
    <dbReference type="NCBI Taxonomy" id="152421"/>
    <lineage>
        <taxon>Eukaryota</taxon>
        <taxon>Viridiplantae</taxon>
        <taxon>Streptophyta</taxon>
        <taxon>Embryophyta</taxon>
        <taxon>Tracheophyta</taxon>
        <taxon>Spermatophyta</taxon>
        <taxon>Magnoliopsida</taxon>
        <taxon>eudicotyledons</taxon>
        <taxon>Gunneridae</taxon>
        <taxon>Pentapetalae</taxon>
        <taxon>rosids</taxon>
        <taxon>malvids</taxon>
        <taxon>Malvales</taxon>
        <taxon>Dipterocarpaceae</taxon>
        <taxon>Rubroshorea</taxon>
    </lineage>
</organism>
<reference evidence="23 24" key="1">
    <citation type="journal article" date="2021" name="Commun. Biol.">
        <title>The genome of Shorea leprosula (Dipterocarpaceae) highlights the ecological relevance of drought in aseasonal tropical rainforests.</title>
        <authorList>
            <person name="Ng K.K.S."/>
            <person name="Kobayashi M.J."/>
            <person name="Fawcett J.A."/>
            <person name="Hatakeyama M."/>
            <person name="Paape T."/>
            <person name="Ng C.H."/>
            <person name="Ang C.C."/>
            <person name="Tnah L.H."/>
            <person name="Lee C.T."/>
            <person name="Nishiyama T."/>
            <person name="Sese J."/>
            <person name="O'Brien M.J."/>
            <person name="Copetti D."/>
            <person name="Mohd Noor M.I."/>
            <person name="Ong R.C."/>
            <person name="Putra M."/>
            <person name="Sireger I.Z."/>
            <person name="Indrioko S."/>
            <person name="Kosugi Y."/>
            <person name="Izuno A."/>
            <person name="Isagi Y."/>
            <person name="Lee S.L."/>
            <person name="Shimizu K.K."/>
        </authorList>
    </citation>
    <scope>NUCLEOTIDE SEQUENCE [LARGE SCALE GENOMIC DNA]</scope>
    <source>
        <strain evidence="23">214</strain>
    </source>
</reference>
<feature type="domain" description="Gnk2-homologous" evidence="22">
    <location>
        <begin position="31"/>
        <end position="136"/>
    </location>
</feature>
<keyword evidence="10" id="KW-0677">Repeat</keyword>
<keyword evidence="12" id="KW-0418">Kinase</keyword>
<evidence type="ECO:0000256" key="12">
    <source>
        <dbReference type="ARBA" id="ARBA00022777"/>
    </source>
</evidence>
<dbReference type="PROSITE" id="PS00107">
    <property type="entry name" value="PROTEIN_KINASE_ATP"/>
    <property type="match status" value="1"/>
</dbReference>
<dbReference type="InterPro" id="IPR002902">
    <property type="entry name" value="GNK2"/>
</dbReference>
<evidence type="ECO:0000259" key="21">
    <source>
        <dbReference type="PROSITE" id="PS50011"/>
    </source>
</evidence>
<comment type="subcellular location">
    <subcellularLocation>
        <location evidence="1">Cell membrane</location>
        <topology evidence="1">Single-pass type I membrane protein</topology>
    </subcellularLocation>
</comment>
<dbReference type="FunFam" id="1.10.510.10:FF:000240">
    <property type="entry name" value="Lectin-domain containing receptor kinase A4.3"/>
    <property type="match status" value="1"/>
</dbReference>
<keyword evidence="14 20" id="KW-1133">Transmembrane helix</keyword>
<feature type="transmembrane region" description="Helical" evidence="20">
    <location>
        <begin position="284"/>
        <end position="306"/>
    </location>
</feature>
<evidence type="ECO:0000256" key="10">
    <source>
        <dbReference type="ARBA" id="ARBA00022737"/>
    </source>
</evidence>
<keyword evidence="8" id="KW-0732">Signal</keyword>
<evidence type="ECO:0000256" key="20">
    <source>
        <dbReference type="SAM" id="Phobius"/>
    </source>
</evidence>
<evidence type="ECO:0000313" key="23">
    <source>
        <dbReference type="EMBL" id="GKV19292.1"/>
    </source>
</evidence>
<dbReference type="PROSITE" id="PS51473">
    <property type="entry name" value="GNK2"/>
    <property type="match status" value="2"/>
</dbReference>
<dbReference type="InterPro" id="IPR008271">
    <property type="entry name" value="Ser/Thr_kinase_AS"/>
</dbReference>
<evidence type="ECO:0000256" key="15">
    <source>
        <dbReference type="ARBA" id="ARBA00023136"/>
    </source>
</evidence>
<keyword evidence="5" id="KW-0723">Serine/threonine-protein kinase</keyword>
<evidence type="ECO:0000256" key="11">
    <source>
        <dbReference type="ARBA" id="ARBA00022741"/>
    </source>
</evidence>
<dbReference type="FunFam" id="3.30.430.20:FF:000003">
    <property type="entry name" value="Cysteine-rich RLK (RECEPTOR-like protein kinase) 10"/>
    <property type="match status" value="1"/>
</dbReference>
<evidence type="ECO:0000256" key="1">
    <source>
        <dbReference type="ARBA" id="ARBA00004251"/>
    </source>
</evidence>
<keyword evidence="24" id="KW-1185">Reference proteome</keyword>
<evidence type="ECO:0000256" key="14">
    <source>
        <dbReference type="ARBA" id="ARBA00022989"/>
    </source>
</evidence>
<keyword evidence="6" id="KW-0808">Transferase</keyword>
<keyword evidence="11 18" id="KW-0547">Nucleotide-binding</keyword>
<keyword evidence="16" id="KW-0675">Receptor</keyword>
<sequence>MMLIAQLFSFRFSFIVVFLSILTLLFAEDYNYLYHFCYNSSSLAGNSTYKDNLNHLLSSLSNASNSTSDDGFYNITSGREPNTVYGLFLCRGDVITEICQKCIASAAIDVAQRCPTGYEAVIWYGQCMVRYSNRSIFSIMTTDPNQDLVINRDVLGPDRFNQLLAGAVKDIANRAANAPAGAKKFATKEVKFNEFQDVYSLAQCTPDISGDECNRCLQFAIGGLPECCSGKEAGFALYPSCILRYQITPFYNQTEAAEPPSVSPTRPPVNPPSPGKRQISSGTIISIIVSAVGSLVIFSIGLYWILIWKARKKKTRQPKKDNVGSKTGDQSLQFDFCIIEDATNNFADANMIGAGGFGRVYEGVLASGQEIAVKRLSRSSGQGGEEFKNEVVLLAKLQHRNLVRLLGFCTERKERMLIYELVPNKSLDYFIFDPQKRAELDWPRRHKIIKGIARGLLYLHTDSRLKIIHRDLKASNILLDKDMTPKISDFGMARIIEENRTQEPTKRIVGTYGYISPEFAMHGKFSEKSDVFSFGVLMLEIVCGKRNTSISNPIYAENLLTYNPVRVKID</sequence>
<evidence type="ECO:0000256" key="2">
    <source>
        <dbReference type="ARBA" id="ARBA00008536"/>
    </source>
</evidence>
<feature type="domain" description="Gnk2-homologous" evidence="22">
    <location>
        <begin position="142"/>
        <end position="250"/>
    </location>
</feature>
<feature type="binding site" evidence="18">
    <location>
        <position position="374"/>
    </location>
    <ligand>
        <name>ATP</name>
        <dbReference type="ChEBI" id="CHEBI:30616"/>
    </ligand>
</feature>
<dbReference type="PROSITE" id="PS00108">
    <property type="entry name" value="PROTEIN_KINASE_ST"/>
    <property type="match status" value="1"/>
</dbReference>
<evidence type="ECO:0000256" key="9">
    <source>
        <dbReference type="ARBA" id="ARBA00022734"/>
    </source>
</evidence>
<evidence type="ECO:0000259" key="22">
    <source>
        <dbReference type="PROSITE" id="PS51473"/>
    </source>
</evidence>
<feature type="domain" description="Protein kinase" evidence="21">
    <location>
        <begin position="346"/>
        <end position="570"/>
    </location>
</feature>
<dbReference type="Gene3D" id="3.30.200.20">
    <property type="entry name" value="Phosphorylase Kinase, domain 1"/>
    <property type="match status" value="1"/>
</dbReference>
<dbReference type="InterPro" id="IPR017441">
    <property type="entry name" value="Protein_kinase_ATP_BS"/>
</dbReference>
<evidence type="ECO:0000256" key="13">
    <source>
        <dbReference type="ARBA" id="ARBA00022840"/>
    </source>
</evidence>
<dbReference type="GO" id="GO:0002229">
    <property type="term" value="P:defense response to oomycetes"/>
    <property type="evidence" value="ECO:0007669"/>
    <property type="project" value="UniProtKB-ARBA"/>
</dbReference>
<evidence type="ECO:0000256" key="7">
    <source>
        <dbReference type="ARBA" id="ARBA00022692"/>
    </source>
</evidence>
<dbReference type="Proteomes" id="UP001054252">
    <property type="component" value="Unassembled WGS sequence"/>
</dbReference>
<dbReference type="Gene3D" id="3.30.430.20">
    <property type="entry name" value="Gnk2 domain, C-X8-C-X2-C motif"/>
    <property type="match status" value="2"/>
</dbReference>
<evidence type="ECO:0000256" key="16">
    <source>
        <dbReference type="ARBA" id="ARBA00023170"/>
    </source>
</evidence>
<dbReference type="Pfam" id="PF07714">
    <property type="entry name" value="PK_Tyr_Ser-Thr"/>
    <property type="match status" value="1"/>
</dbReference>
<dbReference type="Gene3D" id="1.10.510.10">
    <property type="entry name" value="Transferase(Phosphotransferase) domain 1"/>
    <property type="match status" value="1"/>
</dbReference>
<evidence type="ECO:0000313" key="24">
    <source>
        <dbReference type="Proteomes" id="UP001054252"/>
    </source>
</evidence>
<dbReference type="FunFam" id="3.30.430.20:FF:000002">
    <property type="entry name" value="Cysteine-rich receptor-like protein kinase 10"/>
    <property type="match status" value="1"/>
</dbReference>
<evidence type="ECO:0000256" key="5">
    <source>
        <dbReference type="ARBA" id="ARBA00022527"/>
    </source>
</evidence>
<dbReference type="SUPFAM" id="SSF56112">
    <property type="entry name" value="Protein kinase-like (PK-like)"/>
    <property type="match status" value="1"/>
</dbReference>
<evidence type="ECO:0000256" key="8">
    <source>
        <dbReference type="ARBA" id="ARBA00022729"/>
    </source>
</evidence>
<dbReference type="PANTHER" id="PTHR27002:SF622">
    <property type="entry name" value="CYSTEINE-RICH RECEPTOR-LIKE PROTEIN KINASE 5"/>
    <property type="match status" value="1"/>
</dbReference>
<comment type="caution">
    <text evidence="23">The sequence shown here is derived from an EMBL/GenBank/DDBJ whole genome shotgun (WGS) entry which is preliminary data.</text>
</comment>
<gene>
    <name evidence="23" type="ORF">SLEP1_g29577</name>
</gene>
<dbReference type="GO" id="GO:0042742">
    <property type="term" value="P:defense response to bacterium"/>
    <property type="evidence" value="ECO:0007669"/>
    <property type="project" value="TreeGrafter"/>
</dbReference>
<evidence type="ECO:0000256" key="6">
    <source>
        <dbReference type="ARBA" id="ARBA00022679"/>
    </source>
</evidence>
<accession>A0AAV5K5P1</accession>